<proteinExistence type="predicted"/>
<evidence type="ECO:0000313" key="2">
    <source>
        <dbReference type="Proteomes" id="UP001244207"/>
    </source>
</evidence>
<gene>
    <name evidence="1" type="ORF">BDZ83DRAFT_552937</name>
</gene>
<keyword evidence="2" id="KW-1185">Reference proteome</keyword>
<accession>A0AAD8XGJ0</accession>
<protein>
    <submittedName>
        <fullName evidence="1">Uncharacterized protein</fullName>
    </submittedName>
</protein>
<dbReference type="AlphaFoldDB" id="A0AAD8XGJ0"/>
<comment type="caution">
    <text evidence="1">The sequence shown here is derived from an EMBL/GenBank/DDBJ whole genome shotgun (WGS) entry which is preliminary data.</text>
</comment>
<dbReference type="Proteomes" id="UP001244207">
    <property type="component" value="Unassembled WGS sequence"/>
</dbReference>
<organism evidence="1 2">
    <name type="scientific">Glomerella acutata</name>
    <name type="common">Colletotrichum acutatum</name>
    <dbReference type="NCBI Taxonomy" id="27357"/>
    <lineage>
        <taxon>Eukaryota</taxon>
        <taxon>Fungi</taxon>
        <taxon>Dikarya</taxon>
        <taxon>Ascomycota</taxon>
        <taxon>Pezizomycotina</taxon>
        <taxon>Sordariomycetes</taxon>
        <taxon>Hypocreomycetidae</taxon>
        <taxon>Glomerellales</taxon>
        <taxon>Glomerellaceae</taxon>
        <taxon>Colletotrichum</taxon>
        <taxon>Colletotrichum acutatum species complex</taxon>
    </lineage>
</organism>
<dbReference type="RefSeq" id="XP_060364058.1">
    <property type="nucleotide sequence ID" value="XM_060503502.1"/>
</dbReference>
<feature type="non-terminal residue" evidence="1">
    <location>
        <position position="1"/>
    </location>
</feature>
<dbReference type="InterPro" id="IPR027796">
    <property type="entry name" value="OTT_1508_deam-like"/>
</dbReference>
<reference evidence="1" key="1">
    <citation type="submission" date="2021-12" db="EMBL/GenBank/DDBJ databases">
        <title>Comparative genomics, transcriptomics and evolutionary studies reveal genomic signatures of adaptation to plant cell wall in hemibiotrophic fungi.</title>
        <authorList>
            <consortium name="DOE Joint Genome Institute"/>
            <person name="Baroncelli R."/>
            <person name="Diaz J.F."/>
            <person name="Benocci T."/>
            <person name="Peng M."/>
            <person name="Battaglia E."/>
            <person name="Haridas S."/>
            <person name="Andreopoulos W."/>
            <person name="Labutti K."/>
            <person name="Pangilinan J."/>
            <person name="Floch G.L."/>
            <person name="Makela M.R."/>
            <person name="Henrissat B."/>
            <person name="Grigoriev I.V."/>
            <person name="Crouch J.A."/>
            <person name="De Vries R.P."/>
            <person name="Sukno S.A."/>
            <person name="Thon M.R."/>
        </authorList>
    </citation>
    <scope>NUCLEOTIDE SEQUENCE</scope>
    <source>
        <strain evidence="1">CBS 112980</strain>
    </source>
</reference>
<dbReference type="Pfam" id="PF14441">
    <property type="entry name" value="OTT_1508_deam"/>
    <property type="match status" value="1"/>
</dbReference>
<name>A0AAD8XGJ0_GLOAC</name>
<dbReference type="GeneID" id="85387401"/>
<feature type="non-terminal residue" evidence="1">
    <location>
        <position position="464"/>
    </location>
</feature>
<dbReference type="EMBL" id="JAHMHS010000057">
    <property type="protein sequence ID" value="KAK1724003.1"/>
    <property type="molecule type" value="Genomic_DNA"/>
</dbReference>
<evidence type="ECO:0000313" key="1">
    <source>
        <dbReference type="EMBL" id="KAK1724003.1"/>
    </source>
</evidence>
<sequence length="464" mass="52909">DAAVACAENISLLFLLNKLQHMSEPNRPVPQPAEEEERMLPFCRERSLCGALAFLASIDGNPDFIPAVYIEELTKSQQLEVVVAVNKESPRDGEGVLKQIRRGFEQIFSQLEGLDGKPTRQRHSIERLLTTFDAYFKDRLHLSSLRTFRDSLKELLKRAHNVTQSLRKWKSYQKSLALQPLVEEVFQLSRVGQFEQLVHMIPHTTMDPGLKTSLCNMIPKIARYREIARHIYRTAKKYHIARRVEVVIVNLASSEPGAYERVSEGSRYPELNKALSRNEIKALPDRKLRSIWKNAHSPSKDVKHVFENKTSNTLKSAKVHAEVQLIYHYHLKSRHSDLPPRVIRSSKDACYLCNAFIKAEKTFYTSRCHGRLYPSWKLPRVVSRLDLAQRFNELLKGRIISAYGDLAGFRANCPKADPAESTISTLNWSVSTEAEEPSVTTVPGAINVVIVTTEKETENQEVPQ</sequence>